<name>A0A328UJ80_9FIRM</name>
<organism evidence="4 5">
    <name type="scientific">Hydrogeniiclostridium mannosilyticum</name>
    <dbReference type="NCBI Taxonomy" id="2764322"/>
    <lineage>
        <taxon>Bacteria</taxon>
        <taxon>Bacillati</taxon>
        <taxon>Bacillota</taxon>
        <taxon>Clostridia</taxon>
        <taxon>Eubacteriales</taxon>
        <taxon>Acutalibacteraceae</taxon>
        <taxon>Hydrogeniiclostridium</taxon>
    </lineage>
</organism>
<dbReference type="InterPro" id="IPR051532">
    <property type="entry name" value="Ester_Hydrolysis_Enzymes"/>
</dbReference>
<proteinExistence type="predicted"/>
<dbReference type="SUPFAM" id="SSF52266">
    <property type="entry name" value="SGNH hydrolase"/>
    <property type="match status" value="1"/>
</dbReference>
<feature type="region of interest" description="Disordered" evidence="1">
    <location>
        <begin position="26"/>
        <end position="79"/>
    </location>
</feature>
<evidence type="ECO:0000313" key="5">
    <source>
        <dbReference type="Proteomes" id="UP000249377"/>
    </source>
</evidence>
<evidence type="ECO:0000259" key="3">
    <source>
        <dbReference type="Pfam" id="PF13472"/>
    </source>
</evidence>
<feature type="compositionally biased region" description="Low complexity" evidence="1">
    <location>
        <begin position="26"/>
        <end position="76"/>
    </location>
</feature>
<feature type="chain" id="PRO_5039076592" description="SGNH hydrolase-type esterase domain-containing protein" evidence="2">
    <location>
        <begin position="22"/>
        <end position="293"/>
    </location>
</feature>
<gene>
    <name evidence="4" type="ORF">DPQ25_01770</name>
</gene>
<comment type="caution">
    <text evidence="4">The sequence shown here is derived from an EMBL/GenBank/DDBJ whole genome shotgun (WGS) entry which is preliminary data.</text>
</comment>
<accession>A0A328UJ80</accession>
<dbReference type="RefSeq" id="WP_112331457.1">
    <property type="nucleotide sequence ID" value="NZ_JADPHD010000001.1"/>
</dbReference>
<evidence type="ECO:0000313" key="4">
    <source>
        <dbReference type="EMBL" id="RAQ30260.1"/>
    </source>
</evidence>
<protein>
    <recommendedName>
        <fullName evidence="3">SGNH hydrolase-type esterase domain-containing protein</fullName>
    </recommendedName>
</protein>
<evidence type="ECO:0000256" key="1">
    <source>
        <dbReference type="SAM" id="MobiDB-lite"/>
    </source>
</evidence>
<evidence type="ECO:0000256" key="2">
    <source>
        <dbReference type="SAM" id="SignalP"/>
    </source>
</evidence>
<feature type="signal peptide" evidence="2">
    <location>
        <begin position="1"/>
        <end position="21"/>
    </location>
</feature>
<dbReference type="PANTHER" id="PTHR30383">
    <property type="entry name" value="THIOESTERASE 1/PROTEASE 1/LYSOPHOSPHOLIPASE L1"/>
    <property type="match status" value="1"/>
</dbReference>
<dbReference type="Pfam" id="PF13472">
    <property type="entry name" value="Lipase_GDSL_2"/>
    <property type="match status" value="1"/>
</dbReference>
<sequence length="293" mass="31080">MKKSRFAAVAAIMAVMLFCTACSSTPEASSVTETPSSTASSASAAPESTSPASSEAGSDVSSEAAEPSESPVETPPGTLVESTRVEDSYFDDAVFIGDSVSLKLNRYASEQRKSNANFMGKAQFLTAGSMGSGNALQPVSDESIHPMYNGEKLSLADSVAKSGAKKVYIMLGMNDLAPYGVDGAVENMQKLITTILEKTPDAKIYIQSATPLVKAKNISTHKLNNTNMAAYNEKLAALCAEQGYYFVDVASVVSDSEGNLIQSYCSDPDNMGIHFTDEGCQVWVDYLYTHTAQ</sequence>
<dbReference type="AlphaFoldDB" id="A0A328UJ80"/>
<keyword evidence="5" id="KW-1185">Reference proteome</keyword>
<feature type="domain" description="SGNH hydrolase-type esterase" evidence="3">
    <location>
        <begin position="160"/>
        <end position="281"/>
    </location>
</feature>
<dbReference type="Proteomes" id="UP000249377">
    <property type="component" value="Unassembled WGS sequence"/>
</dbReference>
<dbReference type="EMBL" id="QLYR01000001">
    <property type="protein sequence ID" value="RAQ30260.1"/>
    <property type="molecule type" value="Genomic_DNA"/>
</dbReference>
<dbReference type="Gene3D" id="3.40.50.1110">
    <property type="entry name" value="SGNH hydrolase"/>
    <property type="match status" value="1"/>
</dbReference>
<reference evidence="4 5" key="1">
    <citation type="submission" date="2018-06" db="EMBL/GenBank/DDBJ databases">
        <title>Noncontiguous genome sequence of Ruminococcaceae bacterium ASD2818.</title>
        <authorList>
            <person name="Chaplin A.V."/>
            <person name="Sokolova S.R."/>
            <person name="Kochetkova T.O."/>
            <person name="Goltsov A.Y."/>
            <person name="Trofimov D.Y."/>
            <person name="Efimov B.A."/>
        </authorList>
    </citation>
    <scope>NUCLEOTIDE SEQUENCE [LARGE SCALE GENOMIC DNA]</scope>
    <source>
        <strain evidence="4 5">ASD2818</strain>
    </source>
</reference>
<keyword evidence="2" id="KW-0732">Signal</keyword>
<dbReference type="InterPro" id="IPR036514">
    <property type="entry name" value="SGNH_hydro_sf"/>
</dbReference>
<dbReference type="InterPro" id="IPR013830">
    <property type="entry name" value="SGNH_hydro"/>
</dbReference>